<evidence type="ECO:0000313" key="2">
    <source>
        <dbReference type="EMBL" id="KAL3615203.1"/>
    </source>
</evidence>
<organism evidence="2 3">
    <name type="scientific">Castilleja foliolosa</name>
    <dbReference type="NCBI Taxonomy" id="1961234"/>
    <lineage>
        <taxon>Eukaryota</taxon>
        <taxon>Viridiplantae</taxon>
        <taxon>Streptophyta</taxon>
        <taxon>Embryophyta</taxon>
        <taxon>Tracheophyta</taxon>
        <taxon>Spermatophyta</taxon>
        <taxon>Magnoliopsida</taxon>
        <taxon>eudicotyledons</taxon>
        <taxon>Gunneridae</taxon>
        <taxon>Pentapetalae</taxon>
        <taxon>asterids</taxon>
        <taxon>lamiids</taxon>
        <taxon>Lamiales</taxon>
        <taxon>Orobanchaceae</taxon>
        <taxon>Pedicularideae</taxon>
        <taxon>Castillejinae</taxon>
        <taxon>Castilleja</taxon>
    </lineage>
</organism>
<dbReference type="PANTHER" id="PTHR23172:SF69">
    <property type="entry name" value="CHAPERONE DNAJ-DOMAIN SUPERFAMILY PROTEIN"/>
    <property type="match status" value="1"/>
</dbReference>
<feature type="compositionally biased region" description="Low complexity" evidence="1">
    <location>
        <begin position="69"/>
        <end position="82"/>
    </location>
</feature>
<evidence type="ECO:0000256" key="1">
    <source>
        <dbReference type="SAM" id="MobiDB-lite"/>
    </source>
</evidence>
<accession>A0ABD3BCT6</accession>
<keyword evidence="3" id="KW-1185">Reference proteome</keyword>
<gene>
    <name evidence="2" type="ORF">CASFOL_040864</name>
</gene>
<dbReference type="InterPro" id="IPR001623">
    <property type="entry name" value="DnaJ_domain"/>
</dbReference>
<sequence>MDESWRMRMGMPTPKLPNYPPRRSTGNTAPQHRKPIPDDDSLNPEDFIDVFGGPPRTILSRQFSGGGNSSRPSSSSTGFSYGDIFRQPEKEDPENGGGRRLPQFNIPFGKQRSLSHTDQRIGFYGDAFRWDNHINDGDQSVVRSRSRSKTSSSSVLSSEELSPLRPAISDDGDDVYLFGSKLRQINVTPRSKSYRMSHEDNYRKPFADQSNISNISEIDFFGDMKNTFGSSRRNTSPERINIDPMSTSMSFRKSPDEMKFNSPCSPVSSICHSDIETTKMCDNEIVVDEDDDDDMMSSYVIEFDVGNNECMTSSCDHQEPNGVDEAIAWAKEKFQTYKSSVDKPTQELVNSLQFCKENFQDDKKDKLDAPEETSKVAEVQVEMQILNEKIRLWSTGKETNIQLLLSSLHHILWDNSGWVPIPLMNIIESSKVKKAYQKAQLCLHPDKLQQRGSTAIEKYIAEKVFSVLQDAWAAFISQDVSITRT</sequence>
<dbReference type="Gene3D" id="1.10.287.110">
    <property type="entry name" value="DnaJ domain"/>
    <property type="match status" value="1"/>
</dbReference>
<dbReference type="FunFam" id="1.10.287.110:FF:000043">
    <property type="entry name" value="J-domain protein required for chloroplast accumulation response 1"/>
    <property type="match status" value="1"/>
</dbReference>
<evidence type="ECO:0000313" key="3">
    <source>
        <dbReference type="Proteomes" id="UP001632038"/>
    </source>
</evidence>
<comment type="caution">
    <text evidence="2">The sequence shown here is derived from an EMBL/GenBank/DDBJ whole genome shotgun (WGS) entry which is preliminary data.</text>
</comment>
<feature type="compositionally biased region" description="Low complexity" evidence="1">
    <location>
        <begin position="149"/>
        <end position="161"/>
    </location>
</feature>
<name>A0ABD3BCT6_9LAMI</name>
<dbReference type="CDD" id="cd06257">
    <property type="entry name" value="DnaJ"/>
    <property type="match status" value="1"/>
</dbReference>
<feature type="region of interest" description="Disordered" evidence="1">
    <location>
        <begin position="229"/>
        <end position="254"/>
    </location>
</feature>
<proteinExistence type="predicted"/>
<dbReference type="AlphaFoldDB" id="A0ABD3BCT6"/>
<dbReference type="SUPFAM" id="SSF46565">
    <property type="entry name" value="Chaperone J-domain"/>
    <property type="match status" value="1"/>
</dbReference>
<reference evidence="3" key="1">
    <citation type="journal article" date="2024" name="IScience">
        <title>Strigolactones Initiate the Formation of Haustorium-like Structures in Castilleja.</title>
        <authorList>
            <person name="Buerger M."/>
            <person name="Peterson D."/>
            <person name="Chory J."/>
        </authorList>
    </citation>
    <scope>NUCLEOTIDE SEQUENCE [LARGE SCALE GENOMIC DNA]</scope>
</reference>
<feature type="region of interest" description="Disordered" evidence="1">
    <location>
        <begin position="1"/>
        <end position="112"/>
    </location>
</feature>
<dbReference type="EMBL" id="JAVIJP010000100">
    <property type="protein sequence ID" value="KAL3615203.1"/>
    <property type="molecule type" value="Genomic_DNA"/>
</dbReference>
<feature type="compositionally biased region" description="Acidic residues" evidence="1">
    <location>
        <begin position="38"/>
        <end position="48"/>
    </location>
</feature>
<dbReference type="PANTHER" id="PTHR23172">
    <property type="entry name" value="AUXILIN/CYCLIN G-ASSOCIATED KINASE-RELATED"/>
    <property type="match status" value="1"/>
</dbReference>
<feature type="compositionally biased region" description="Polar residues" evidence="1">
    <location>
        <begin position="229"/>
        <end position="251"/>
    </location>
</feature>
<feature type="region of interest" description="Disordered" evidence="1">
    <location>
        <begin position="140"/>
        <end position="165"/>
    </location>
</feature>
<dbReference type="Proteomes" id="UP001632038">
    <property type="component" value="Unassembled WGS sequence"/>
</dbReference>
<dbReference type="InterPro" id="IPR036869">
    <property type="entry name" value="J_dom_sf"/>
</dbReference>
<protein>
    <submittedName>
        <fullName evidence="2">Uncharacterized protein</fullName>
    </submittedName>
</protein>